<dbReference type="CDD" id="cd00609">
    <property type="entry name" value="AAT_like"/>
    <property type="match status" value="1"/>
</dbReference>
<dbReference type="RefSeq" id="WP_006703769.1">
    <property type="nucleotide sequence ID" value="NZ_KI391971.1"/>
</dbReference>
<dbReference type="GO" id="GO:0003700">
    <property type="term" value="F:DNA-binding transcription factor activity"/>
    <property type="evidence" value="ECO:0007669"/>
    <property type="project" value="InterPro"/>
</dbReference>
<dbReference type="PANTHER" id="PTHR46577:SF1">
    <property type="entry name" value="HTH-TYPE TRANSCRIPTIONAL REGULATORY PROTEIN GABR"/>
    <property type="match status" value="1"/>
</dbReference>
<dbReference type="GO" id="GO:0003677">
    <property type="term" value="F:DNA binding"/>
    <property type="evidence" value="ECO:0007669"/>
    <property type="project" value="UniProtKB-KW"/>
</dbReference>
<dbReference type="InterPro" id="IPR051446">
    <property type="entry name" value="HTH_trans_reg/aminotransferase"/>
</dbReference>
<dbReference type="InterPro" id="IPR036388">
    <property type="entry name" value="WH-like_DNA-bd_sf"/>
</dbReference>
<evidence type="ECO:0000256" key="1">
    <source>
        <dbReference type="ARBA" id="ARBA00005384"/>
    </source>
</evidence>
<accession>D0BNF8</accession>
<dbReference type="SUPFAM" id="SSF53383">
    <property type="entry name" value="PLP-dependent transferases"/>
    <property type="match status" value="1"/>
</dbReference>
<evidence type="ECO:0000256" key="3">
    <source>
        <dbReference type="ARBA" id="ARBA00022898"/>
    </source>
</evidence>
<protein>
    <recommendedName>
        <fullName evidence="7">HTH gntR-type domain-containing protein</fullName>
    </recommendedName>
</protein>
<dbReference type="InterPro" id="IPR015421">
    <property type="entry name" value="PyrdxlP-dep_Trfase_major"/>
</dbReference>
<gene>
    <name evidence="8" type="ORF">HMPREF0446_01493</name>
</gene>
<evidence type="ECO:0000256" key="6">
    <source>
        <dbReference type="ARBA" id="ARBA00023163"/>
    </source>
</evidence>
<proteinExistence type="inferred from homology"/>
<dbReference type="SUPFAM" id="SSF46785">
    <property type="entry name" value="Winged helix' DNA-binding domain"/>
    <property type="match status" value="1"/>
</dbReference>
<dbReference type="Proteomes" id="UP000002939">
    <property type="component" value="Unassembled WGS sequence"/>
</dbReference>
<dbReference type="PANTHER" id="PTHR46577">
    <property type="entry name" value="HTH-TYPE TRANSCRIPTIONAL REGULATORY PROTEIN GABR"/>
    <property type="match status" value="1"/>
</dbReference>
<dbReference type="AlphaFoldDB" id="D0BNF8"/>
<dbReference type="HOGENOM" id="CLU_017584_0_0_9"/>
<sequence>MFKYQEVSLQIRQQIEEGIYKKGDRLPSIREMIQQYHCNKDTILKALHLLKEESLIYPVEKSGYYVLKNRVPVRNTTKIGLPNPMQFPIEDFRKCLNESVMASYEGASSQKESIRGDRELIEAMVPLLESYGVYAKEGQLSITTGTQQALYILLQLIGTGGLLLEQPTYSRMNQLVKELGIPYQMIEREQMQDTISLEKLEQIFQSGTIRYFYTISRFHNPLGMSYPDSIKKKIVELAEKYQVYIIEDDYMADYERGTATPLHYFDTNERVIYVKSFSSILFSAFKMGIVVLPNAFIKEFEKRKQLLDFDSNLLMQKTLALFIQNGLFEKHRQKMVAHYHEKSQQFRQLLELSEIEKTHLHGTQLLLERSQLSLLKEKLNLEITIDTLEDAYIEEITPEIFSLDVYALSMKHMQELIHLLEERGEVDE</sequence>
<dbReference type="OrthoDB" id="9816541at2"/>
<comment type="similarity">
    <text evidence="1">In the C-terminal section; belongs to the class-I pyridoxal-phosphate-dependent aminotransferase family.</text>
</comment>
<dbReference type="CDD" id="cd07377">
    <property type="entry name" value="WHTH_GntR"/>
    <property type="match status" value="1"/>
</dbReference>
<evidence type="ECO:0000256" key="4">
    <source>
        <dbReference type="ARBA" id="ARBA00023015"/>
    </source>
</evidence>
<keyword evidence="3" id="KW-0663">Pyridoxal phosphate</keyword>
<keyword evidence="2" id="KW-0808">Transferase</keyword>
<feature type="domain" description="HTH gntR-type" evidence="7">
    <location>
        <begin position="1"/>
        <end position="69"/>
    </location>
</feature>
<evidence type="ECO:0000313" key="8">
    <source>
        <dbReference type="EMBL" id="EEW92423.1"/>
    </source>
</evidence>
<keyword evidence="9" id="KW-1185">Reference proteome</keyword>
<evidence type="ECO:0000256" key="2">
    <source>
        <dbReference type="ARBA" id="ARBA00022576"/>
    </source>
</evidence>
<dbReference type="STRING" id="626369.HMPREF0446_01493"/>
<dbReference type="InterPro" id="IPR015424">
    <property type="entry name" value="PyrdxlP-dep_Trfase"/>
</dbReference>
<dbReference type="Pfam" id="PF00392">
    <property type="entry name" value="GntR"/>
    <property type="match status" value="1"/>
</dbReference>
<evidence type="ECO:0000256" key="5">
    <source>
        <dbReference type="ARBA" id="ARBA00023125"/>
    </source>
</evidence>
<dbReference type="Gene3D" id="1.10.10.10">
    <property type="entry name" value="Winged helix-like DNA-binding domain superfamily/Winged helix DNA-binding domain"/>
    <property type="match status" value="1"/>
</dbReference>
<reference evidence="8" key="1">
    <citation type="submission" date="2009-09" db="EMBL/GenBank/DDBJ databases">
        <authorList>
            <consortium name="The Broad Institute Genome Sequencing Platform"/>
            <person name="Ward D."/>
            <person name="Feldgarden M."/>
            <person name="Earl A."/>
            <person name="Young S.K."/>
            <person name="Zeng Q."/>
            <person name="Koehrsen M."/>
            <person name="Alvarado L."/>
            <person name="Berlin A."/>
            <person name="Bochicchio J."/>
            <person name="Borenstein D."/>
            <person name="Chapman S.B."/>
            <person name="Chen Z."/>
            <person name="Engels R."/>
            <person name="Freedman E."/>
            <person name="Gellesch M."/>
            <person name="Goldberg J."/>
            <person name="Griggs A."/>
            <person name="Gujja S."/>
            <person name="Heilman E."/>
            <person name="Heiman D."/>
            <person name="Hepburn T."/>
            <person name="Howarth C."/>
            <person name="Jen D."/>
            <person name="Larson L."/>
            <person name="Lewis B."/>
            <person name="Mehta T."/>
            <person name="Park D."/>
            <person name="Pearson M."/>
            <person name="Roberts A."/>
            <person name="Saif S."/>
            <person name="Shea T."/>
            <person name="Shenoy N."/>
            <person name="Sisk P."/>
            <person name="Stolte C."/>
            <person name="Sykes S."/>
            <person name="Thomson T."/>
            <person name="Walk T."/>
            <person name="White J."/>
            <person name="Yandava C."/>
            <person name="Sibley C.D."/>
            <person name="Field T.R."/>
            <person name="Grinwis M."/>
            <person name="Eshaghurshan C.S."/>
            <person name="Surette M.G."/>
            <person name="Haas B."/>
            <person name="Nusbaum C."/>
            <person name="Birren B."/>
        </authorList>
    </citation>
    <scope>NUCLEOTIDE SEQUENCE [LARGE SCALE GENOMIC DNA]</scope>
    <source>
        <strain evidence="8">ATCC 700633</strain>
    </source>
</reference>
<keyword evidence="2" id="KW-0032">Aminotransferase</keyword>
<dbReference type="GO" id="GO:0008483">
    <property type="term" value="F:transaminase activity"/>
    <property type="evidence" value="ECO:0007669"/>
    <property type="project" value="UniProtKB-KW"/>
</dbReference>
<dbReference type="InterPro" id="IPR004839">
    <property type="entry name" value="Aminotransferase_I/II_large"/>
</dbReference>
<reference evidence="8" key="2">
    <citation type="submission" date="2011-10" db="EMBL/GenBank/DDBJ databases">
        <title>The Genome Sequence of Granulicatella elegans ATCC 700633.</title>
        <authorList>
            <consortium name="The Broad Institute Genome Sequencing Platform"/>
            <consortium name="The Broad Institute Genome Sequencing Center for Infectious Disease"/>
            <person name="Earl A."/>
            <person name="Ward D."/>
            <person name="Feldgarden M."/>
            <person name="Gevers D."/>
            <person name="Sibley C.D."/>
            <person name="Field T.R."/>
            <person name="Grinwis M."/>
            <person name="Eshaghurshan C.S."/>
            <person name="Surette M.G."/>
            <person name="Young S.K."/>
            <person name="Zeng Q."/>
            <person name="Gargeya S."/>
            <person name="Fitzgerald M."/>
            <person name="Haas B."/>
            <person name="Abouelleil A."/>
            <person name="Alvarado L."/>
            <person name="Arachchi H.M."/>
            <person name="Berlin A."/>
            <person name="Brown A."/>
            <person name="Chapman S.B."/>
            <person name="Chen Z."/>
            <person name="Dunbar C."/>
            <person name="Freedman E."/>
            <person name="Gearin G."/>
            <person name="Goldberg J."/>
            <person name="Griggs A."/>
            <person name="Gujja S."/>
            <person name="Heiman D."/>
            <person name="Howarth C."/>
            <person name="Larson L."/>
            <person name="Lui A."/>
            <person name="MacDonald P.J.P."/>
            <person name="Montmayeur A."/>
            <person name="Murphy C."/>
            <person name="Neiman D."/>
            <person name="Pearson M."/>
            <person name="Priest M."/>
            <person name="Roberts A."/>
            <person name="Saif S."/>
            <person name="Shea T."/>
            <person name="Shenoy N."/>
            <person name="Sisk P."/>
            <person name="Stolte C."/>
            <person name="Sykes S."/>
            <person name="Wortman J."/>
            <person name="Nusbaum C."/>
            <person name="Birren B."/>
        </authorList>
    </citation>
    <scope>NUCLEOTIDE SEQUENCE [LARGE SCALE GENOMIC DNA]</scope>
    <source>
        <strain evidence="8">ATCC 700633</strain>
    </source>
</reference>
<keyword evidence="6" id="KW-0804">Transcription</keyword>
<dbReference type="InterPro" id="IPR036390">
    <property type="entry name" value="WH_DNA-bd_sf"/>
</dbReference>
<dbReference type="InterPro" id="IPR000524">
    <property type="entry name" value="Tscrpt_reg_HTH_GntR"/>
</dbReference>
<evidence type="ECO:0000313" key="9">
    <source>
        <dbReference type="Proteomes" id="UP000002939"/>
    </source>
</evidence>
<dbReference type="Gene3D" id="3.40.640.10">
    <property type="entry name" value="Type I PLP-dependent aspartate aminotransferase-like (Major domain)"/>
    <property type="match status" value="1"/>
</dbReference>
<dbReference type="SMART" id="SM00345">
    <property type="entry name" value="HTH_GNTR"/>
    <property type="match status" value="1"/>
</dbReference>
<comment type="caution">
    <text evidence="8">The sequence shown here is derived from an EMBL/GenBank/DDBJ whole genome shotgun (WGS) entry which is preliminary data.</text>
</comment>
<keyword evidence="4" id="KW-0805">Transcription regulation</keyword>
<organism evidence="8 9">
    <name type="scientific">Granulicatella elegans ATCC 700633</name>
    <dbReference type="NCBI Taxonomy" id="626369"/>
    <lineage>
        <taxon>Bacteria</taxon>
        <taxon>Bacillati</taxon>
        <taxon>Bacillota</taxon>
        <taxon>Bacilli</taxon>
        <taxon>Lactobacillales</taxon>
        <taxon>Carnobacteriaceae</taxon>
        <taxon>Granulicatella</taxon>
    </lineage>
</organism>
<dbReference type="PROSITE" id="PS50949">
    <property type="entry name" value="HTH_GNTR"/>
    <property type="match status" value="1"/>
</dbReference>
<dbReference type="EMBL" id="ACRF02000001">
    <property type="protein sequence ID" value="EEW92423.1"/>
    <property type="molecule type" value="Genomic_DNA"/>
</dbReference>
<dbReference type="GO" id="GO:0030170">
    <property type="term" value="F:pyridoxal phosphate binding"/>
    <property type="evidence" value="ECO:0007669"/>
    <property type="project" value="InterPro"/>
</dbReference>
<dbReference type="Pfam" id="PF00155">
    <property type="entry name" value="Aminotran_1_2"/>
    <property type="match status" value="1"/>
</dbReference>
<evidence type="ECO:0000259" key="7">
    <source>
        <dbReference type="PROSITE" id="PS50949"/>
    </source>
</evidence>
<dbReference type="eggNOG" id="COG1167">
    <property type="taxonomic scope" value="Bacteria"/>
</dbReference>
<keyword evidence="5" id="KW-0238">DNA-binding</keyword>
<name>D0BNF8_9LACT</name>